<dbReference type="PANTHER" id="PTHR30086:SF20">
    <property type="entry name" value="ARGININE EXPORTER PROTEIN ARGO-RELATED"/>
    <property type="match status" value="1"/>
</dbReference>
<keyword evidence="5 6" id="KW-0472">Membrane</keyword>
<feature type="transmembrane region" description="Helical" evidence="6">
    <location>
        <begin position="113"/>
        <end position="135"/>
    </location>
</feature>
<proteinExistence type="predicted"/>
<dbReference type="EMBL" id="JACPUR010000030">
    <property type="protein sequence ID" value="MBI3128431.1"/>
    <property type="molecule type" value="Genomic_DNA"/>
</dbReference>
<dbReference type="InterPro" id="IPR001123">
    <property type="entry name" value="LeuE-type"/>
</dbReference>
<name>A0A932HZC7_UNCTE</name>
<comment type="subcellular location">
    <subcellularLocation>
        <location evidence="1">Cell membrane</location>
        <topology evidence="1">Multi-pass membrane protein</topology>
    </subcellularLocation>
</comment>
<feature type="transmembrane region" description="Helical" evidence="6">
    <location>
        <begin position="76"/>
        <end position="93"/>
    </location>
</feature>
<dbReference type="GO" id="GO:0015171">
    <property type="term" value="F:amino acid transmembrane transporter activity"/>
    <property type="evidence" value="ECO:0007669"/>
    <property type="project" value="TreeGrafter"/>
</dbReference>
<sequence length="210" mass="21613">MPIDPGALAVFIVTGFVLSITPGPNMLYVLANAVGQGPRAGLVSSLGVGVGALLHAVAAAFGLSAILAASPAAFDAVRYAGAAYLVWLGVQAIRKPVAQKRLDGDATSSPEALFLQGVITNVLNPKVALFFLAFLPQFVRPEIGSAALQILLLGLLFNVTDTAVNVVVAVFSGGLSQRLLRSVGFSKALAWFSGLVFIGLAARLVVSKRG</sequence>
<evidence type="ECO:0000256" key="4">
    <source>
        <dbReference type="ARBA" id="ARBA00022989"/>
    </source>
</evidence>
<dbReference type="PIRSF" id="PIRSF006324">
    <property type="entry name" value="LeuE"/>
    <property type="match status" value="1"/>
</dbReference>
<keyword evidence="2" id="KW-1003">Cell membrane</keyword>
<feature type="transmembrane region" description="Helical" evidence="6">
    <location>
        <begin position="42"/>
        <end position="69"/>
    </location>
</feature>
<feature type="transmembrane region" description="Helical" evidence="6">
    <location>
        <begin position="147"/>
        <end position="168"/>
    </location>
</feature>
<dbReference type="Pfam" id="PF01810">
    <property type="entry name" value="LysE"/>
    <property type="match status" value="1"/>
</dbReference>
<comment type="caution">
    <text evidence="7">The sequence shown here is derived from an EMBL/GenBank/DDBJ whole genome shotgun (WGS) entry which is preliminary data.</text>
</comment>
<protein>
    <submittedName>
        <fullName evidence="7">LysE family translocator</fullName>
    </submittedName>
</protein>
<accession>A0A932HZC7</accession>
<evidence type="ECO:0000256" key="3">
    <source>
        <dbReference type="ARBA" id="ARBA00022692"/>
    </source>
</evidence>
<evidence type="ECO:0000313" key="7">
    <source>
        <dbReference type="EMBL" id="MBI3128431.1"/>
    </source>
</evidence>
<dbReference type="AlphaFoldDB" id="A0A932HZC7"/>
<feature type="transmembrane region" description="Helical" evidence="6">
    <location>
        <begin position="7"/>
        <end position="30"/>
    </location>
</feature>
<evidence type="ECO:0000256" key="6">
    <source>
        <dbReference type="SAM" id="Phobius"/>
    </source>
</evidence>
<evidence type="ECO:0000256" key="5">
    <source>
        <dbReference type="ARBA" id="ARBA00023136"/>
    </source>
</evidence>
<evidence type="ECO:0000256" key="1">
    <source>
        <dbReference type="ARBA" id="ARBA00004651"/>
    </source>
</evidence>
<dbReference type="GO" id="GO:0005886">
    <property type="term" value="C:plasma membrane"/>
    <property type="evidence" value="ECO:0007669"/>
    <property type="project" value="UniProtKB-SubCell"/>
</dbReference>
<dbReference type="Proteomes" id="UP000782312">
    <property type="component" value="Unassembled WGS sequence"/>
</dbReference>
<evidence type="ECO:0000313" key="8">
    <source>
        <dbReference type="Proteomes" id="UP000782312"/>
    </source>
</evidence>
<gene>
    <name evidence="7" type="ORF">HYZ11_12565</name>
</gene>
<dbReference type="PANTHER" id="PTHR30086">
    <property type="entry name" value="ARGININE EXPORTER PROTEIN ARGO"/>
    <property type="match status" value="1"/>
</dbReference>
<keyword evidence="3 6" id="KW-0812">Transmembrane</keyword>
<organism evidence="7 8">
    <name type="scientific">Tectimicrobiota bacterium</name>
    <dbReference type="NCBI Taxonomy" id="2528274"/>
    <lineage>
        <taxon>Bacteria</taxon>
        <taxon>Pseudomonadati</taxon>
        <taxon>Nitrospinota/Tectimicrobiota group</taxon>
        <taxon>Candidatus Tectimicrobiota</taxon>
    </lineage>
</organism>
<feature type="transmembrane region" description="Helical" evidence="6">
    <location>
        <begin position="188"/>
        <end position="206"/>
    </location>
</feature>
<reference evidence="7" key="1">
    <citation type="submission" date="2020-07" db="EMBL/GenBank/DDBJ databases">
        <title>Huge and variable diversity of episymbiotic CPR bacteria and DPANN archaea in groundwater ecosystems.</title>
        <authorList>
            <person name="He C.Y."/>
            <person name="Keren R."/>
            <person name="Whittaker M."/>
            <person name="Farag I.F."/>
            <person name="Doudna J."/>
            <person name="Cate J.H.D."/>
            <person name="Banfield J.F."/>
        </authorList>
    </citation>
    <scope>NUCLEOTIDE SEQUENCE</scope>
    <source>
        <strain evidence="7">NC_groundwater_763_Ag_S-0.2um_68_21</strain>
    </source>
</reference>
<keyword evidence="4 6" id="KW-1133">Transmembrane helix</keyword>
<evidence type="ECO:0000256" key="2">
    <source>
        <dbReference type="ARBA" id="ARBA00022475"/>
    </source>
</evidence>